<dbReference type="Proteomes" id="UP000269669">
    <property type="component" value="Unassembled WGS sequence"/>
</dbReference>
<reference evidence="2 3" key="1">
    <citation type="submission" date="2018-12" db="EMBL/GenBank/DDBJ databases">
        <title>Sequencing of bacterial isolates from soil warming experiment in Harvard Forest, Massachusetts, USA.</title>
        <authorList>
            <person name="Deangelis K."/>
        </authorList>
    </citation>
    <scope>NUCLEOTIDE SEQUENCE [LARGE SCALE GENOMIC DNA]</scope>
    <source>
        <strain evidence="2 3">EB153</strain>
    </source>
</reference>
<dbReference type="AlphaFoldDB" id="A0A3R9NZP8"/>
<keyword evidence="1" id="KW-0472">Membrane</keyword>
<dbReference type="SUPFAM" id="SSF52540">
    <property type="entry name" value="P-loop containing nucleoside triphosphate hydrolases"/>
    <property type="match status" value="1"/>
</dbReference>
<sequence>MPPVQQNRARRRNDAEDLMLIVWLALFLVVGALYYLAYSRFHIRVNQLVELSFYLLLAAVFLYEWLRYAMTREEKMEEVWPRPVPYISPGEDRRQVELARAKQSVLLGYDIFGKPVTWLNETRTYQANCFGMTGGGKTTLLHSITEQDIFSGVPIIFIDGKGDWELFEKLIPAMEAAGRIHQLRVINPMRPDISASYNPFWSEDGNYEDHISFIFDSFKMEKDFFEGHQRVYLENIARILHYTGKRFNFHDVLVAAYDQDLLGRQIKRAIELTRDVDSITDQQRLTLQMSVRNLLESFGDRERVAKIQGLINNLMTFMADDLALITGPYDNLLSLNDVIEQKLILYVSLNVNVNERAVTALGRMLLQNLQLMIGKRYAEAQRGLEQPFVSVIMDEFSPFAYENFAHILVTARGANVAFLFALQSAPQLLQVGRGFRNDVASAPNTTFMLRIKDEETAQDFLMASSRIRQMRRSMRIRKTGLFQNSYKEDGDGSQTEIKDTLAQEEHIKRMPTGQMEMLTPDKIRGVVHQHVHIRQPFRHWLADVPENLYPKLVSYADESNGLNLRFSNPELEERRTRRGKKRS</sequence>
<dbReference type="Gene3D" id="3.40.50.300">
    <property type="entry name" value="P-loop containing nucleotide triphosphate hydrolases"/>
    <property type="match status" value="2"/>
</dbReference>
<dbReference type="RefSeq" id="WP_185827265.1">
    <property type="nucleotide sequence ID" value="NZ_RSDW01000001.1"/>
</dbReference>
<name>A0A3R9NZP8_9BACT</name>
<organism evidence="2 3">
    <name type="scientific">Edaphobacter aggregans</name>
    <dbReference type="NCBI Taxonomy" id="570835"/>
    <lineage>
        <taxon>Bacteria</taxon>
        <taxon>Pseudomonadati</taxon>
        <taxon>Acidobacteriota</taxon>
        <taxon>Terriglobia</taxon>
        <taxon>Terriglobales</taxon>
        <taxon>Acidobacteriaceae</taxon>
        <taxon>Edaphobacter</taxon>
    </lineage>
</organism>
<dbReference type="InterPro" id="IPR003688">
    <property type="entry name" value="TraG/VirD4"/>
</dbReference>
<dbReference type="Pfam" id="PF02534">
    <property type="entry name" value="T4SS-DNA_transf"/>
    <property type="match status" value="1"/>
</dbReference>
<keyword evidence="3" id="KW-1185">Reference proteome</keyword>
<dbReference type="EMBL" id="RSDW01000001">
    <property type="protein sequence ID" value="RSL18588.1"/>
    <property type="molecule type" value="Genomic_DNA"/>
</dbReference>
<evidence type="ECO:0000313" key="2">
    <source>
        <dbReference type="EMBL" id="RSL18588.1"/>
    </source>
</evidence>
<evidence type="ECO:0000256" key="1">
    <source>
        <dbReference type="SAM" id="Phobius"/>
    </source>
</evidence>
<feature type="transmembrane region" description="Helical" evidence="1">
    <location>
        <begin position="48"/>
        <end position="66"/>
    </location>
</feature>
<dbReference type="InterPro" id="IPR027417">
    <property type="entry name" value="P-loop_NTPase"/>
</dbReference>
<dbReference type="GO" id="GO:0016020">
    <property type="term" value="C:membrane"/>
    <property type="evidence" value="ECO:0007669"/>
    <property type="project" value="InterPro"/>
</dbReference>
<proteinExistence type="predicted"/>
<protein>
    <submittedName>
        <fullName evidence="2">Type IV secretory system conjugative DNA transfer VirD4/TraG family protein</fullName>
    </submittedName>
</protein>
<dbReference type="CDD" id="cd01127">
    <property type="entry name" value="TrwB_TraG_TraD_VirD4"/>
    <property type="match status" value="1"/>
</dbReference>
<dbReference type="PANTHER" id="PTHR30121">
    <property type="entry name" value="UNCHARACTERIZED PROTEIN YJGR-RELATED"/>
    <property type="match status" value="1"/>
</dbReference>
<dbReference type="PANTHER" id="PTHR30121:SF6">
    <property type="entry name" value="SLR6007 PROTEIN"/>
    <property type="match status" value="1"/>
</dbReference>
<dbReference type="InterPro" id="IPR051162">
    <property type="entry name" value="T4SS_component"/>
</dbReference>
<keyword evidence="1" id="KW-0812">Transmembrane</keyword>
<accession>A0A3R9NZP8</accession>
<gene>
    <name evidence="2" type="ORF">EDE15_4178</name>
</gene>
<comment type="caution">
    <text evidence="2">The sequence shown here is derived from an EMBL/GenBank/DDBJ whole genome shotgun (WGS) entry which is preliminary data.</text>
</comment>
<keyword evidence="1" id="KW-1133">Transmembrane helix</keyword>
<feature type="transmembrane region" description="Helical" evidence="1">
    <location>
        <begin position="18"/>
        <end position="36"/>
    </location>
</feature>
<evidence type="ECO:0000313" key="3">
    <source>
        <dbReference type="Proteomes" id="UP000269669"/>
    </source>
</evidence>